<comment type="caution">
    <text evidence="2">The sequence shown here is derived from an EMBL/GenBank/DDBJ whole genome shotgun (WGS) entry which is preliminary data.</text>
</comment>
<evidence type="ECO:0000259" key="1">
    <source>
        <dbReference type="Pfam" id="PF18007"/>
    </source>
</evidence>
<accession>A0ABQ1V009</accession>
<sequence length="293" mass="31277">MAPDGSVRDGDDGGDVGGVGEGWFLVETSGSTPSVVMVGPRSKQWRPVSNMFRGSVYTTVLQLLDTVLNNLKQSQVLLDVGGPRLALAHPVLGPSRQVHAILMWIGDATETPPPEPPVWAFAWELADPISPEFVDDPQDRTMTDWLSGCARLSDIRRTVTDVHGAAIGDRFGGDWIRTDGTVERYAMRVVATFDGPCVLGVSVRLPETLPEADDELLPRVALRAVAAHTGTSSAVLHALSGRVLAWLTDTRPDVVDAVMSGRIAAPEPAAVTALDEAGVLVVGVFERSALRTE</sequence>
<evidence type="ECO:0000313" key="2">
    <source>
        <dbReference type="EMBL" id="GGF29730.1"/>
    </source>
</evidence>
<proteinExistence type="predicted"/>
<dbReference type="Pfam" id="PF18007">
    <property type="entry name" value="Rv3651-like_N"/>
    <property type="match status" value="1"/>
</dbReference>
<name>A0ABQ1V009_9NOCA</name>
<dbReference type="EMBL" id="BMCS01000001">
    <property type="protein sequence ID" value="GGF29730.1"/>
    <property type="molecule type" value="Genomic_DNA"/>
</dbReference>
<feature type="domain" description="Rv3651-like N-terminal" evidence="1">
    <location>
        <begin position="23"/>
        <end position="114"/>
    </location>
</feature>
<gene>
    <name evidence="2" type="ORF">GCM10007298_27100</name>
</gene>
<organism evidence="2 3">
    <name type="scientific">Williamsia phyllosphaerae</name>
    <dbReference type="NCBI Taxonomy" id="885042"/>
    <lineage>
        <taxon>Bacteria</taxon>
        <taxon>Bacillati</taxon>
        <taxon>Actinomycetota</taxon>
        <taxon>Actinomycetes</taxon>
        <taxon>Mycobacteriales</taxon>
        <taxon>Nocardiaceae</taxon>
        <taxon>Williamsia</taxon>
    </lineage>
</organism>
<keyword evidence="3" id="KW-1185">Reference proteome</keyword>
<reference evidence="3" key="1">
    <citation type="journal article" date="2019" name="Int. J. Syst. Evol. Microbiol.">
        <title>The Global Catalogue of Microorganisms (GCM) 10K type strain sequencing project: providing services to taxonomists for standard genome sequencing and annotation.</title>
        <authorList>
            <consortium name="The Broad Institute Genomics Platform"/>
            <consortium name="The Broad Institute Genome Sequencing Center for Infectious Disease"/>
            <person name="Wu L."/>
            <person name="Ma J."/>
        </authorList>
    </citation>
    <scope>NUCLEOTIDE SEQUENCE [LARGE SCALE GENOMIC DNA]</scope>
    <source>
        <strain evidence="3">CCM 7855</strain>
    </source>
</reference>
<protein>
    <recommendedName>
        <fullName evidence="1">Rv3651-like N-terminal domain-containing protein</fullName>
    </recommendedName>
</protein>
<dbReference type="InterPro" id="IPR041458">
    <property type="entry name" value="Rv3651-like_N"/>
</dbReference>
<dbReference type="Proteomes" id="UP000632454">
    <property type="component" value="Unassembled WGS sequence"/>
</dbReference>
<evidence type="ECO:0000313" key="3">
    <source>
        <dbReference type="Proteomes" id="UP000632454"/>
    </source>
</evidence>